<feature type="domain" description="Response regulatory" evidence="8">
    <location>
        <begin position="2"/>
        <end position="116"/>
    </location>
</feature>
<dbReference type="Pfam" id="PF00486">
    <property type="entry name" value="Trans_reg_C"/>
    <property type="match status" value="1"/>
</dbReference>
<evidence type="ECO:0000256" key="5">
    <source>
        <dbReference type="ARBA" id="ARBA00023163"/>
    </source>
</evidence>
<sequence length="227" mass="26097">MKLLIVEDNQSLSENVSTYLSKEGYVCEKAFSYQEATQKLISFDYDIVLLDIMLPDGNGMDVLRTLKQNRSEVGVLIISAKNAMHDKITGLDLGADDYLTKPFHLPELNARLKAIYRRRNFQGSKEVVFNEIRINTDTHEVFISDTALVLTGKEYELLLYFLANKNRVLTKQSIAEHLWGDYMDLQDSFDFVYQHIKNLRKKITKSGGKDYISNLYGIGYKFNSQVV</sequence>
<dbReference type="InterPro" id="IPR039420">
    <property type="entry name" value="WalR-like"/>
</dbReference>
<dbReference type="Proteomes" id="UP001172082">
    <property type="component" value="Unassembled WGS sequence"/>
</dbReference>
<feature type="domain" description="OmpR/PhoB-type" evidence="9">
    <location>
        <begin position="124"/>
        <end position="224"/>
    </location>
</feature>
<keyword evidence="2" id="KW-0902">Two-component regulatory system</keyword>
<keyword evidence="4 7" id="KW-0238">DNA-binding</keyword>
<dbReference type="InterPro" id="IPR036388">
    <property type="entry name" value="WH-like_DNA-bd_sf"/>
</dbReference>
<evidence type="ECO:0000313" key="11">
    <source>
        <dbReference type="Proteomes" id="UP001172082"/>
    </source>
</evidence>
<reference evidence="10" key="1">
    <citation type="submission" date="2023-06" db="EMBL/GenBank/DDBJ databases">
        <title>Genomic of Parafulvivirga corallium.</title>
        <authorList>
            <person name="Wang G."/>
        </authorList>
    </citation>
    <scope>NUCLEOTIDE SEQUENCE</scope>
    <source>
        <strain evidence="10">BMA10</strain>
    </source>
</reference>
<evidence type="ECO:0000256" key="3">
    <source>
        <dbReference type="ARBA" id="ARBA00023015"/>
    </source>
</evidence>
<evidence type="ECO:0000259" key="8">
    <source>
        <dbReference type="PROSITE" id="PS50110"/>
    </source>
</evidence>
<dbReference type="InterPro" id="IPR016032">
    <property type="entry name" value="Sig_transdc_resp-reg_C-effctor"/>
</dbReference>
<dbReference type="Gene3D" id="6.10.250.690">
    <property type="match status" value="1"/>
</dbReference>
<dbReference type="PROSITE" id="PS51755">
    <property type="entry name" value="OMPR_PHOB"/>
    <property type="match status" value="1"/>
</dbReference>
<evidence type="ECO:0000256" key="2">
    <source>
        <dbReference type="ARBA" id="ARBA00023012"/>
    </source>
</evidence>
<evidence type="ECO:0000313" key="10">
    <source>
        <dbReference type="EMBL" id="MDN5201043.1"/>
    </source>
</evidence>
<dbReference type="CDD" id="cd17624">
    <property type="entry name" value="REC_OmpR_PmrA-like"/>
    <property type="match status" value="1"/>
</dbReference>
<dbReference type="SMART" id="SM00448">
    <property type="entry name" value="REC"/>
    <property type="match status" value="1"/>
</dbReference>
<dbReference type="Pfam" id="PF00072">
    <property type="entry name" value="Response_reg"/>
    <property type="match status" value="1"/>
</dbReference>
<keyword evidence="11" id="KW-1185">Reference proteome</keyword>
<dbReference type="InterPro" id="IPR011006">
    <property type="entry name" value="CheY-like_superfamily"/>
</dbReference>
<dbReference type="SUPFAM" id="SSF52172">
    <property type="entry name" value="CheY-like"/>
    <property type="match status" value="1"/>
</dbReference>
<dbReference type="Gene3D" id="3.40.50.2300">
    <property type="match status" value="1"/>
</dbReference>
<keyword evidence="3" id="KW-0805">Transcription regulation</keyword>
<dbReference type="CDD" id="cd00383">
    <property type="entry name" value="trans_reg_C"/>
    <property type="match status" value="1"/>
</dbReference>
<feature type="modified residue" description="4-aspartylphosphate" evidence="6">
    <location>
        <position position="51"/>
    </location>
</feature>
<evidence type="ECO:0000256" key="6">
    <source>
        <dbReference type="PROSITE-ProRule" id="PRU00169"/>
    </source>
</evidence>
<keyword evidence="5" id="KW-0804">Transcription</keyword>
<protein>
    <submittedName>
        <fullName evidence="10">Response regulator transcription factor</fullName>
    </submittedName>
</protein>
<name>A0ABT8KKS4_9BACT</name>
<dbReference type="SMART" id="SM00862">
    <property type="entry name" value="Trans_reg_C"/>
    <property type="match status" value="1"/>
</dbReference>
<dbReference type="InterPro" id="IPR001867">
    <property type="entry name" value="OmpR/PhoB-type_DNA-bd"/>
</dbReference>
<dbReference type="EMBL" id="JAUJEA010000002">
    <property type="protein sequence ID" value="MDN5201043.1"/>
    <property type="molecule type" value="Genomic_DNA"/>
</dbReference>
<dbReference type="PANTHER" id="PTHR48111">
    <property type="entry name" value="REGULATOR OF RPOS"/>
    <property type="match status" value="1"/>
</dbReference>
<dbReference type="RefSeq" id="WP_346751071.1">
    <property type="nucleotide sequence ID" value="NZ_JAUJEA010000002.1"/>
</dbReference>
<feature type="DNA-binding region" description="OmpR/PhoB-type" evidence="7">
    <location>
        <begin position="124"/>
        <end position="224"/>
    </location>
</feature>
<gene>
    <name evidence="10" type="ORF">QQ008_06715</name>
</gene>
<dbReference type="SUPFAM" id="SSF46894">
    <property type="entry name" value="C-terminal effector domain of the bipartite response regulators"/>
    <property type="match status" value="1"/>
</dbReference>
<evidence type="ECO:0000256" key="4">
    <source>
        <dbReference type="ARBA" id="ARBA00023125"/>
    </source>
</evidence>
<dbReference type="PROSITE" id="PS50110">
    <property type="entry name" value="RESPONSE_REGULATORY"/>
    <property type="match status" value="1"/>
</dbReference>
<proteinExistence type="predicted"/>
<dbReference type="Gene3D" id="1.10.10.10">
    <property type="entry name" value="Winged helix-like DNA-binding domain superfamily/Winged helix DNA-binding domain"/>
    <property type="match status" value="1"/>
</dbReference>
<accession>A0ABT8KKS4</accession>
<dbReference type="PANTHER" id="PTHR48111:SF22">
    <property type="entry name" value="REGULATOR OF RPOS"/>
    <property type="match status" value="1"/>
</dbReference>
<organism evidence="10 11">
    <name type="scientific">Splendidivirga corallicola</name>
    <dbReference type="NCBI Taxonomy" id="3051826"/>
    <lineage>
        <taxon>Bacteria</taxon>
        <taxon>Pseudomonadati</taxon>
        <taxon>Bacteroidota</taxon>
        <taxon>Cytophagia</taxon>
        <taxon>Cytophagales</taxon>
        <taxon>Splendidivirgaceae</taxon>
        <taxon>Splendidivirga</taxon>
    </lineage>
</organism>
<dbReference type="InterPro" id="IPR001789">
    <property type="entry name" value="Sig_transdc_resp-reg_receiver"/>
</dbReference>
<evidence type="ECO:0000259" key="9">
    <source>
        <dbReference type="PROSITE" id="PS51755"/>
    </source>
</evidence>
<evidence type="ECO:0000256" key="7">
    <source>
        <dbReference type="PROSITE-ProRule" id="PRU01091"/>
    </source>
</evidence>
<comment type="caution">
    <text evidence="10">The sequence shown here is derived from an EMBL/GenBank/DDBJ whole genome shotgun (WGS) entry which is preliminary data.</text>
</comment>
<evidence type="ECO:0000256" key="1">
    <source>
        <dbReference type="ARBA" id="ARBA00022553"/>
    </source>
</evidence>
<keyword evidence="1 6" id="KW-0597">Phosphoprotein</keyword>